<dbReference type="Pfam" id="PF00196">
    <property type="entry name" value="GerE"/>
    <property type="match status" value="1"/>
</dbReference>
<evidence type="ECO:0000313" key="6">
    <source>
        <dbReference type="Proteomes" id="UP000277498"/>
    </source>
</evidence>
<dbReference type="InterPro" id="IPR016032">
    <property type="entry name" value="Sig_transdc_resp-reg_C-effctor"/>
</dbReference>
<dbReference type="SUPFAM" id="SSF46894">
    <property type="entry name" value="C-terminal effector domain of the bipartite response regulators"/>
    <property type="match status" value="1"/>
</dbReference>
<evidence type="ECO:0000256" key="1">
    <source>
        <dbReference type="ARBA" id="ARBA00023015"/>
    </source>
</evidence>
<dbReference type="PROSITE" id="PS50043">
    <property type="entry name" value="HTH_LUXR_2"/>
    <property type="match status" value="1"/>
</dbReference>
<accession>A0A3P5XWI4</accession>
<evidence type="ECO:0000256" key="2">
    <source>
        <dbReference type="ARBA" id="ARBA00023125"/>
    </source>
</evidence>
<evidence type="ECO:0000256" key="3">
    <source>
        <dbReference type="ARBA" id="ARBA00023163"/>
    </source>
</evidence>
<dbReference type="InterPro" id="IPR000792">
    <property type="entry name" value="Tscrpt_reg_LuxR_C"/>
</dbReference>
<evidence type="ECO:0000259" key="4">
    <source>
        <dbReference type="PROSITE" id="PS50043"/>
    </source>
</evidence>
<feature type="domain" description="HTH luxR-type" evidence="4">
    <location>
        <begin position="187"/>
        <end position="252"/>
    </location>
</feature>
<dbReference type="InterPro" id="IPR036388">
    <property type="entry name" value="WH-like_DNA-bd_sf"/>
</dbReference>
<dbReference type="PRINTS" id="PR00038">
    <property type="entry name" value="HTHLUXR"/>
</dbReference>
<sequence>MSDWNDHLARAIRALGRPGFPQALEAALARLIPFRICMIFSYDGRRRPQSLYHNMAGEVAGIVVGAYSDGPWLLDPFYGEISAGRRSGVFHLRELAPDGFFRTEYYQKHYRRTGIRDEMGIPAVLEGGATAVLSIARTLEAPGFSRTERRLYADVAPVVAALMAAHWGEARPSPDPTEAPQLETVLHRLARDLLTAREVEVIGMILKGYSAAAIAARLEISEGTVKVHRKNSYRKLGISSQAELFSLFIASV</sequence>
<dbReference type="CDD" id="cd06170">
    <property type="entry name" value="LuxR_C_like"/>
    <property type="match status" value="1"/>
</dbReference>
<dbReference type="SMART" id="SM00421">
    <property type="entry name" value="HTH_LUXR"/>
    <property type="match status" value="1"/>
</dbReference>
<keyword evidence="1" id="KW-0805">Transcription regulation</keyword>
<dbReference type="Gene3D" id="1.10.10.10">
    <property type="entry name" value="Winged helix-like DNA-binding domain superfamily/Winged helix DNA-binding domain"/>
    <property type="match status" value="1"/>
</dbReference>
<keyword evidence="2" id="KW-0238">DNA-binding</keyword>
<name>A0A3P5XWI4_9RHOB</name>
<proteinExistence type="predicted"/>
<gene>
    <name evidence="5" type="primary">malT</name>
    <name evidence="5" type="ORF">XINFAN_03879</name>
</gene>
<keyword evidence="3" id="KW-0804">Transcription</keyword>
<keyword evidence="6" id="KW-1185">Reference proteome</keyword>
<reference evidence="5 6" key="1">
    <citation type="submission" date="2018-11" db="EMBL/GenBank/DDBJ databases">
        <authorList>
            <person name="Criscuolo A."/>
        </authorList>
    </citation>
    <scope>NUCLEOTIDE SEQUENCE [LARGE SCALE GENOMIC DNA]</scope>
    <source>
        <strain evidence="5">ACIP111625</strain>
    </source>
</reference>
<dbReference type="OrthoDB" id="343383at2"/>
<dbReference type="SUPFAM" id="SSF55781">
    <property type="entry name" value="GAF domain-like"/>
    <property type="match status" value="1"/>
</dbReference>
<dbReference type="PROSITE" id="PS00622">
    <property type="entry name" value="HTH_LUXR_1"/>
    <property type="match status" value="1"/>
</dbReference>
<dbReference type="AlphaFoldDB" id="A0A3P5XWI4"/>
<dbReference type="RefSeq" id="WP_160144674.1">
    <property type="nucleotide sequence ID" value="NZ_UXAW01000118.1"/>
</dbReference>
<protein>
    <submittedName>
        <fullName evidence="5">HTH-type transcriptional regulator MalT</fullName>
    </submittedName>
</protein>
<dbReference type="GO" id="GO:0003677">
    <property type="term" value="F:DNA binding"/>
    <property type="evidence" value="ECO:0007669"/>
    <property type="project" value="UniProtKB-KW"/>
</dbReference>
<dbReference type="GO" id="GO:0006355">
    <property type="term" value="P:regulation of DNA-templated transcription"/>
    <property type="evidence" value="ECO:0007669"/>
    <property type="project" value="InterPro"/>
</dbReference>
<dbReference type="Proteomes" id="UP000277498">
    <property type="component" value="Unassembled WGS sequence"/>
</dbReference>
<dbReference type="PANTHER" id="PTHR44688:SF16">
    <property type="entry name" value="DNA-BINDING TRANSCRIPTIONAL ACTIVATOR DEVR_DOSR"/>
    <property type="match status" value="1"/>
</dbReference>
<evidence type="ECO:0000313" key="5">
    <source>
        <dbReference type="EMBL" id="VDC33487.1"/>
    </source>
</evidence>
<dbReference type="EMBL" id="UXAW01000118">
    <property type="protein sequence ID" value="VDC33487.1"/>
    <property type="molecule type" value="Genomic_DNA"/>
</dbReference>
<organism evidence="5 6">
    <name type="scientific">Pseudogemmobacter humi</name>
    <dbReference type="NCBI Taxonomy" id="2483812"/>
    <lineage>
        <taxon>Bacteria</taxon>
        <taxon>Pseudomonadati</taxon>
        <taxon>Pseudomonadota</taxon>
        <taxon>Alphaproteobacteria</taxon>
        <taxon>Rhodobacterales</taxon>
        <taxon>Paracoccaceae</taxon>
        <taxon>Pseudogemmobacter</taxon>
    </lineage>
</organism>
<dbReference type="PANTHER" id="PTHR44688">
    <property type="entry name" value="DNA-BINDING TRANSCRIPTIONAL ACTIVATOR DEVR_DOSR"/>
    <property type="match status" value="1"/>
</dbReference>